<keyword evidence="2" id="KW-1185">Reference proteome</keyword>
<sequence length="121" mass="13436">MGFSLEGVQAERDSPVKERDILRASMDEMLQTHDRLLDQLTEGQSQVQVMEPILEGTRTPNGLEGLVQSSDTGCDLLFRHLSQALERTIQVVQAKLEEAGLEVPSSLWDVVWGDVSSPDPF</sequence>
<proteinExistence type="predicted"/>
<name>A0AAV3PXJ2_LITER</name>
<evidence type="ECO:0000313" key="2">
    <source>
        <dbReference type="Proteomes" id="UP001454036"/>
    </source>
</evidence>
<evidence type="ECO:0000313" key="1">
    <source>
        <dbReference type="EMBL" id="GAA0156547.1"/>
    </source>
</evidence>
<gene>
    <name evidence="1" type="ORF">LIER_43366</name>
</gene>
<organism evidence="1 2">
    <name type="scientific">Lithospermum erythrorhizon</name>
    <name type="common">Purple gromwell</name>
    <name type="synonym">Lithospermum officinale var. erythrorhizon</name>
    <dbReference type="NCBI Taxonomy" id="34254"/>
    <lineage>
        <taxon>Eukaryota</taxon>
        <taxon>Viridiplantae</taxon>
        <taxon>Streptophyta</taxon>
        <taxon>Embryophyta</taxon>
        <taxon>Tracheophyta</taxon>
        <taxon>Spermatophyta</taxon>
        <taxon>Magnoliopsida</taxon>
        <taxon>eudicotyledons</taxon>
        <taxon>Gunneridae</taxon>
        <taxon>Pentapetalae</taxon>
        <taxon>asterids</taxon>
        <taxon>lamiids</taxon>
        <taxon>Boraginales</taxon>
        <taxon>Boraginaceae</taxon>
        <taxon>Boraginoideae</taxon>
        <taxon>Lithospermeae</taxon>
        <taxon>Lithospermum</taxon>
    </lineage>
</organism>
<dbReference type="AlphaFoldDB" id="A0AAV3PXJ2"/>
<accession>A0AAV3PXJ2</accession>
<protein>
    <submittedName>
        <fullName evidence="1">Uncharacterized protein</fullName>
    </submittedName>
</protein>
<dbReference type="Proteomes" id="UP001454036">
    <property type="component" value="Unassembled WGS sequence"/>
</dbReference>
<dbReference type="EMBL" id="BAABME010034609">
    <property type="protein sequence ID" value="GAA0156547.1"/>
    <property type="molecule type" value="Genomic_DNA"/>
</dbReference>
<comment type="caution">
    <text evidence="1">The sequence shown here is derived from an EMBL/GenBank/DDBJ whole genome shotgun (WGS) entry which is preliminary data.</text>
</comment>
<reference evidence="1 2" key="1">
    <citation type="submission" date="2024-01" db="EMBL/GenBank/DDBJ databases">
        <title>The complete chloroplast genome sequence of Lithospermum erythrorhizon: insights into the phylogenetic relationship among Boraginaceae species and the maternal lineages of purple gromwells.</title>
        <authorList>
            <person name="Okada T."/>
            <person name="Watanabe K."/>
        </authorList>
    </citation>
    <scope>NUCLEOTIDE SEQUENCE [LARGE SCALE GENOMIC DNA]</scope>
</reference>